<keyword evidence="9" id="KW-0645">Protease</keyword>
<feature type="domain" description="Prepilin peptidase A24 N-terminal" evidence="12">
    <location>
        <begin position="19"/>
        <end position="102"/>
    </location>
</feature>
<feature type="transmembrane region" description="Helical" evidence="10">
    <location>
        <begin position="155"/>
        <end position="179"/>
    </location>
</feature>
<comment type="function">
    <text evidence="9">Plays an essential role in type IV pili and type II pseudopili formation by proteolytically removing the leader sequence from substrate proteins and subsequently monomethylating the alpha-amino group of the newly exposed N-terminal phenylalanine.</text>
</comment>
<sequence length="265" mass="27430">MTVLTPATWPVGALVTVVLFGLAVGSFLNVVILRLPEGRSLWRPASACPGCGTALAWHDNIPVLSFLALRGRCRTCGMAISWQYPLVELVTGAVFALAWLEFGPTADFVVAAVFVGALIAISGIDARHRIIPDVISLPGILAGVVASLATQRVSWLDSVLGILVGGGVFLAIVAGYALVTGAEGMGLGDVKLGAMLGAFLGWKALLFALFVGILTGGTLASVLLAVGGVGRKDPIPFGPFLATGGLVGLFWGERVVEWYLSGFGR</sequence>
<keyword evidence="9 13" id="KW-0808">Transferase</keyword>
<feature type="transmembrane region" description="Helical" evidence="10">
    <location>
        <begin position="237"/>
        <end position="256"/>
    </location>
</feature>
<keyword evidence="3" id="KW-1003">Cell membrane</keyword>
<protein>
    <recommendedName>
        <fullName evidence="9">Prepilin leader peptidase/N-methyltransferase</fullName>
        <ecNumber evidence="9">2.1.1.-</ecNumber>
        <ecNumber evidence="9">3.4.23.43</ecNumber>
    </recommendedName>
</protein>
<dbReference type="PANTHER" id="PTHR30487:SF0">
    <property type="entry name" value="PREPILIN LEADER PEPTIDASE_N-METHYLTRANSFERASE-RELATED"/>
    <property type="match status" value="1"/>
</dbReference>
<comment type="similarity">
    <text evidence="2 8">Belongs to the peptidase A24 family.</text>
</comment>
<feature type="transmembrane region" description="Helical" evidence="10">
    <location>
        <begin position="200"/>
        <end position="225"/>
    </location>
</feature>
<feature type="domain" description="Prepilin type IV endopeptidase peptidase" evidence="11">
    <location>
        <begin position="113"/>
        <end position="220"/>
    </location>
</feature>
<dbReference type="Gene3D" id="1.20.120.1220">
    <property type="match status" value="1"/>
</dbReference>
<keyword evidence="7 10" id="KW-0472">Membrane</keyword>
<dbReference type="PRINTS" id="PR00864">
    <property type="entry name" value="PREPILNPTASE"/>
</dbReference>
<keyword evidence="9 13" id="KW-0378">Hydrolase</keyword>
<dbReference type="Pfam" id="PF06750">
    <property type="entry name" value="A24_N_bact"/>
    <property type="match status" value="1"/>
</dbReference>
<keyword evidence="9" id="KW-0511">Multifunctional enzyme</keyword>
<evidence type="ECO:0000256" key="7">
    <source>
        <dbReference type="ARBA" id="ARBA00023136"/>
    </source>
</evidence>
<dbReference type="InterPro" id="IPR050882">
    <property type="entry name" value="Prepilin_peptidase/N-MTase"/>
</dbReference>
<dbReference type="GO" id="GO:0008168">
    <property type="term" value="F:methyltransferase activity"/>
    <property type="evidence" value="ECO:0007669"/>
    <property type="project" value="UniProtKB-KW"/>
</dbReference>
<reference evidence="13" key="1">
    <citation type="journal article" date="2015" name="ISME J.">
        <title>Aquifer environment selects for microbial species cohorts in sediment and groundwater.</title>
        <authorList>
            <person name="Hug L.A."/>
            <person name="Thomas B.C."/>
            <person name="Brown C.T."/>
            <person name="Frischkorn K.R."/>
            <person name="Williams K.H."/>
            <person name="Tringe S.G."/>
            <person name="Banfield J.F."/>
        </authorList>
    </citation>
    <scope>NUCLEOTIDE SEQUENCE</scope>
</reference>
<dbReference type="EC" id="2.1.1.-" evidence="9"/>
<dbReference type="Pfam" id="PF01478">
    <property type="entry name" value="Peptidase_A24"/>
    <property type="match status" value="1"/>
</dbReference>
<evidence type="ECO:0000256" key="4">
    <source>
        <dbReference type="ARBA" id="ARBA00022519"/>
    </source>
</evidence>
<evidence type="ECO:0000256" key="5">
    <source>
        <dbReference type="ARBA" id="ARBA00022692"/>
    </source>
</evidence>
<keyword evidence="6 10" id="KW-1133">Transmembrane helix</keyword>
<dbReference type="GO" id="GO:0004190">
    <property type="term" value="F:aspartic-type endopeptidase activity"/>
    <property type="evidence" value="ECO:0007669"/>
    <property type="project" value="UniProtKB-EC"/>
</dbReference>
<name>A0A0H4T8E6_9BACT</name>
<dbReference type="InterPro" id="IPR014032">
    <property type="entry name" value="Peptidase_A24A_bac"/>
</dbReference>
<dbReference type="EMBL" id="KT007007">
    <property type="protein sequence ID" value="AKQ03020.1"/>
    <property type="molecule type" value="Genomic_DNA"/>
</dbReference>
<feature type="transmembrane region" description="Helical" evidence="10">
    <location>
        <begin position="106"/>
        <end position="124"/>
    </location>
</feature>
<proteinExistence type="inferred from homology"/>
<dbReference type="GO" id="GO:0032259">
    <property type="term" value="P:methylation"/>
    <property type="evidence" value="ECO:0007669"/>
    <property type="project" value="UniProtKB-KW"/>
</dbReference>
<dbReference type="InterPro" id="IPR010627">
    <property type="entry name" value="Prepilin_pept_A24_N"/>
</dbReference>
<evidence type="ECO:0000256" key="2">
    <source>
        <dbReference type="ARBA" id="ARBA00005801"/>
    </source>
</evidence>
<organism evidence="13">
    <name type="scientific">uncultured bacterium Rifle_16ft_4_minimus_37862</name>
    <dbReference type="NCBI Taxonomy" id="1665157"/>
    <lineage>
        <taxon>Bacteria</taxon>
        <taxon>environmental samples</taxon>
    </lineage>
</organism>
<evidence type="ECO:0000256" key="6">
    <source>
        <dbReference type="ARBA" id="ARBA00022989"/>
    </source>
</evidence>
<keyword evidence="9 13" id="KW-0489">Methyltransferase</keyword>
<comment type="catalytic activity">
    <reaction evidence="9">
        <text>Typically cleaves a -Gly-|-Phe- bond to release an N-terminal, basic peptide of 5-8 residues from type IV prepilin, and then N-methylates the new N-terminal amino group, the methyl donor being S-adenosyl-L-methionine.</text>
        <dbReference type="EC" id="3.4.23.43"/>
    </reaction>
</comment>
<evidence type="ECO:0000256" key="3">
    <source>
        <dbReference type="ARBA" id="ARBA00022475"/>
    </source>
</evidence>
<keyword evidence="4" id="KW-0997">Cell inner membrane</keyword>
<evidence type="ECO:0000313" key="13">
    <source>
        <dbReference type="EMBL" id="AKQ03020.1"/>
    </source>
</evidence>
<evidence type="ECO:0000259" key="12">
    <source>
        <dbReference type="Pfam" id="PF06750"/>
    </source>
</evidence>
<dbReference type="GO" id="GO:0006465">
    <property type="term" value="P:signal peptide processing"/>
    <property type="evidence" value="ECO:0007669"/>
    <property type="project" value="TreeGrafter"/>
</dbReference>
<evidence type="ECO:0000256" key="1">
    <source>
        <dbReference type="ARBA" id="ARBA00004429"/>
    </source>
</evidence>
<evidence type="ECO:0000256" key="9">
    <source>
        <dbReference type="RuleBase" id="RU003794"/>
    </source>
</evidence>
<dbReference type="GO" id="GO:0005886">
    <property type="term" value="C:plasma membrane"/>
    <property type="evidence" value="ECO:0007669"/>
    <property type="project" value="UniProtKB-SubCell"/>
</dbReference>
<feature type="transmembrane region" description="Helical" evidence="10">
    <location>
        <begin position="82"/>
        <end position="100"/>
    </location>
</feature>
<accession>A0A0H4T8E6</accession>
<evidence type="ECO:0000256" key="8">
    <source>
        <dbReference type="RuleBase" id="RU003793"/>
    </source>
</evidence>
<dbReference type="AlphaFoldDB" id="A0A0H4T8E6"/>
<dbReference type="InterPro" id="IPR000045">
    <property type="entry name" value="Prepilin_IV_endopep_pep"/>
</dbReference>
<evidence type="ECO:0000259" key="11">
    <source>
        <dbReference type="Pfam" id="PF01478"/>
    </source>
</evidence>
<comment type="subcellular location">
    <subcellularLocation>
        <location evidence="1">Cell inner membrane</location>
        <topology evidence="1">Multi-pass membrane protein</topology>
    </subcellularLocation>
    <subcellularLocation>
        <location evidence="9">Cell membrane</location>
        <topology evidence="9">Multi-pass membrane protein</topology>
    </subcellularLocation>
</comment>
<feature type="transmembrane region" description="Helical" evidence="10">
    <location>
        <begin position="12"/>
        <end position="33"/>
    </location>
</feature>
<dbReference type="PANTHER" id="PTHR30487">
    <property type="entry name" value="TYPE 4 PREPILIN-LIKE PROTEINS LEADER PEPTIDE-PROCESSING ENZYME"/>
    <property type="match status" value="1"/>
</dbReference>
<evidence type="ECO:0000256" key="10">
    <source>
        <dbReference type="SAM" id="Phobius"/>
    </source>
</evidence>
<keyword evidence="5 9" id="KW-0812">Transmembrane</keyword>
<dbReference type="EC" id="3.4.23.43" evidence="9"/>